<dbReference type="SMART" id="SM00267">
    <property type="entry name" value="GGDEF"/>
    <property type="match status" value="1"/>
</dbReference>
<evidence type="ECO:0000259" key="2">
    <source>
        <dbReference type="PROSITE" id="PS50887"/>
    </source>
</evidence>
<dbReference type="PROSITE" id="PS50883">
    <property type="entry name" value="EAL"/>
    <property type="match status" value="1"/>
</dbReference>
<feature type="domain" description="EAL" evidence="1">
    <location>
        <begin position="299"/>
        <end position="536"/>
    </location>
</feature>
<dbReference type="EMBL" id="LAZR01000288">
    <property type="protein sequence ID" value="KKN76828.1"/>
    <property type="molecule type" value="Genomic_DNA"/>
</dbReference>
<organism evidence="3">
    <name type="scientific">marine sediment metagenome</name>
    <dbReference type="NCBI Taxonomy" id="412755"/>
    <lineage>
        <taxon>unclassified sequences</taxon>
        <taxon>metagenomes</taxon>
        <taxon>ecological metagenomes</taxon>
    </lineage>
</organism>
<evidence type="ECO:0000259" key="1">
    <source>
        <dbReference type="PROSITE" id="PS50883"/>
    </source>
</evidence>
<reference evidence="3" key="1">
    <citation type="journal article" date="2015" name="Nature">
        <title>Complex archaea that bridge the gap between prokaryotes and eukaryotes.</title>
        <authorList>
            <person name="Spang A."/>
            <person name="Saw J.H."/>
            <person name="Jorgensen S.L."/>
            <person name="Zaremba-Niedzwiedzka K."/>
            <person name="Martijn J."/>
            <person name="Lind A.E."/>
            <person name="van Eijk R."/>
            <person name="Schleper C."/>
            <person name="Guy L."/>
            <person name="Ettema T.J."/>
        </authorList>
    </citation>
    <scope>NUCLEOTIDE SEQUENCE</scope>
</reference>
<proteinExistence type="predicted"/>
<dbReference type="InterPro" id="IPR035919">
    <property type="entry name" value="EAL_sf"/>
</dbReference>
<dbReference type="Pfam" id="PF00990">
    <property type="entry name" value="GGDEF"/>
    <property type="match status" value="1"/>
</dbReference>
<dbReference type="GO" id="GO:0071111">
    <property type="term" value="F:cyclic-guanylate-specific phosphodiesterase activity"/>
    <property type="evidence" value="ECO:0007669"/>
    <property type="project" value="InterPro"/>
</dbReference>
<dbReference type="NCBIfam" id="TIGR00254">
    <property type="entry name" value="GGDEF"/>
    <property type="match status" value="1"/>
</dbReference>
<dbReference type="SUPFAM" id="SSF55073">
    <property type="entry name" value="Nucleotide cyclase"/>
    <property type="match status" value="1"/>
</dbReference>
<dbReference type="Gene3D" id="3.20.20.450">
    <property type="entry name" value="EAL domain"/>
    <property type="match status" value="1"/>
</dbReference>
<accession>A0A0F9WEZ0</accession>
<dbReference type="InterPro" id="IPR029787">
    <property type="entry name" value="Nucleotide_cyclase"/>
</dbReference>
<dbReference type="PROSITE" id="PS00018">
    <property type="entry name" value="EF_HAND_1"/>
    <property type="match status" value="1"/>
</dbReference>
<dbReference type="InterPro" id="IPR001633">
    <property type="entry name" value="EAL_dom"/>
</dbReference>
<comment type="caution">
    <text evidence="3">The sequence shown here is derived from an EMBL/GenBank/DDBJ whole genome shotgun (WGS) entry which is preliminary data.</text>
</comment>
<dbReference type="SMART" id="SM00052">
    <property type="entry name" value="EAL"/>
    <property type="match status" value="1"/>
</dbReference>
<dbReference type="PROSITE" id="PS50887">
    <property type="entry name" value="GGDEF"/>
    <property type="match status" value="1"/>
</dbReference>
<dbReference type="PANTHER" id="PTHR33121">
    <property type="entry name" value="CYCLIC DI-GMP PHOSPHODIESTERASE PDEF"/>
    <property type="match status" value="1"/>
</dbReference>
<protein>
    <recommendedName>
        <fullName evidence="4">GGDEF domain-containing protein</fullName>
    </recommendedName>
</protein>
<dbReference type="InterPro" id="IPR000160">
    <property type="entry name" value="GGDEF_dom"/>
</dbReference>
<sequence length="536" mass="59828">MPNGTLGWDPNRFLDDFPIEDTPGVKLLLSSAGVLMAGGGDNIDKILDSDQHSLGENIDNLFPETTGNRGLREAHTKALKGDLQSCRQRVGGKDVAWELIPVNTTRGREVIALAIAMDDDQDQKVSMGEIPKIDRATGIPARWVILAKAEEIFNRHPSAQWAVLRLKIVGMRRINQALGQDLGDHALHQAVGRITRSLAEGESIGRIGGNEFILLIRHKSDDHTAERMQAMDRLFDEPLKVGLLQFMLRLNMGLARFPQDGSTAKDLERRATIALERTRRSGLSYSLFTLAQEDHVLAYSWVPAEVHRALSECEFQLYYQPVVDTRTGETVSTEALIRWQHPWRGMILPGHFIPVIEEMQFIVNLDLWVLERACHEAMSMGKPVAVNITANTIVAPDFLNKLDKVLMRSGLPPGWLTLELTERVFGSPEMMLEPLKAVHQRGIQIAADDFGVGYSSLSSLWQYPLDKLKLDGSFIRAAALDPRAQNLVTGLVPLAKTLGITIIAECVETEDERTWLHDAGVFFQQGYYFARPTPFS</sequence>
<evidence type="ECO:0008006" key="4">
    <source>
        <dbReference type="Google" id="ProtNLM"/>
    </source>
</evidence>
<dbReference type="InterPro" id="IPR018247">
    <property type="entry name" value="EF_Hand_1_Ca_BS"/>
</dbReference>
<dbReference type="Gene3D" id="3.30.70.270">
    <property type="match status" value="1"/>
</dbReference>
<name>A0A0F9WEZ0_9ZZZZ</name>
<dbReference type="AlphaFoldDB" id="A0A0F9WEZ0"/>
<dbReference type="CDD" id="cd01948">
    <property type="entry name" value="EAL"/>
    <property type="match status" value="1"/>
</dbReference>
<dbReference type="PANTHER" id="PTHR33121:SF70">
    <property type="entry name" value="SIGNALING PROTEIN YKOW"/>
    <property type="match status" value="1"/>
</dbReference>
<feature type="domain" description="GGDEF" evidence="2">
    <location>
        <begin position="159"/>
        <end position="291"/>
    </location>
</feature>
<dbReference type="InterPro" id="IPR050706">
    <property type="entry name" value="Cyclic-di-GMP_PDE-like"/>
</dbReference>
<evidence type="ECO:0000313" key="3">
    <source>
        <dbReference type="EMBL" id="KKN76828.1"/>
    </source>
</evidence>
<dbReference type="CDD" id="cd01949">
    <property type="entry name" value="GGDEF"/>
    <property type="match status" value="1"/>
</dbReference>
<dbReference type="SUPFAM" id="SSF141868">
    <property type="entry name" value="EAL domain-like"/>
    <property type="match status" value="1"/>
</dbReference>
<gene>
    <name evidence="3" type="ORF">LCGC14_0366130</name>
</gene>
<dbReference type="InterPro" id="IPR043128">
    <property type="entry name" value="Rev_trsase/Diguanyl_cyclase"/>
</dbReference>
<dbReference type="Pfam" id="PF00563">
    <property type="entry name" value="EAL"/>
    <property type="match status" value="1"/>
</dbReference>